<dbReference type="Proteomes" id="UP000054776">
    <property type="component" value="Unassembled WGS sequence"/>
</dbReference>
<reference evidence="1 2" key="1">
    <citation type="submission" date="2015-01" db="EMBL/GenBank/DDBJ databases">
        <title>Evolution of Trichinella species and genotypes.</title>
        <authorList>
            <person name="Korhonen P.K."/>
            <person name="Edoardo P."/>
            <person name="Giuseppe L.R."/>
            <person name="Gasser R.B."/>
        </authorList>
    </citation>
    <scope>NUCLEOTIDE SEQUENCE [LARGE SCALE GENOMIC DNA]</scope>
    <source>
        <strain evidence="1">ISS3</strain>
    </source>
</reference>
<sequence>MDKNKANYDPCISCIHCLQGSRSVVVITSASHAEGPWFEPR</sequence>
<organism evidence="1 2">
    <name type="scientific">Trichinella spiralis</name>
    <name type="common">Trichina worm</name>
    <dbReference type="NCBI Taxonomy" id="6334"/>
    <lineage>
        <taxon>Eukaryota</taxon>
        <taxon>Metazoa</taxon>
        <taxon>Ecdysozoa</taxon>
        <taxon>Nematoda</taxon>
        <taxon>Enoplea</taxon>
        <taxon>Dorylaimia</taxon>
        <taxon>Trichinellida</taxon>
        <taxon>Trichinellidae</taxon>
        <taxon>Trichinella</taxon>
    </lineage>
</organism>
<comment type="caution">
    <text evidence="1">The sequence shown here is derived from an EMBL/GenBank/DDBJ whole genome shotgun (WGS) entry which is preliminary data.</text>
</comment>
<proteinExistence type="predicted"/>
<keyword evidence="2" id="KW-1185">Reference proteome</keyword>
<evidence type="ECO:0000313" key="2">
    <source>
        <dbReference type="Proteomes" id="UP000054776"/>
    </source>
</evidence>
<dbReference type="AlphaFoldDB" id="A0A0V1AKF7"/>
<dbReference type="InParanoid" id="A0A0V1AKF7"/>
<dbReference type="EMBL" id="JYDH01001022">
    <property type="protein sequence ID" value="KRY25330.1"/>
    <property type="molecule type" value="Genomic_DNA"/>
</dbReference>
<accession>A0A0V1AKF7</accession>
<dbReference type="OrthoDB" id="10454349at2759"/>
<evidence type="ECO:0000313" key="1">
    <source>
        <dbReference type="EMBL" id="KRY25330.1"/>
    </source>
</evidence>
<name>A0A0V1AKF7_TRISP</name>
<gene>
    <name evidence="1" type="ORF">T01_3215</name>
</gene>
<protein>
    <submittedName>
        <fullName evidence="1">Uncharacterized protein</fullName>
    </submittedName>
</protein>